<feature type="compositionally biased region" description="Basic and acidic residues" evidence="2">
    <location>
        <begin position="119"/>
        <end position="131"/>
    </location>
</feature>
<feature type="compositionally biased region" description="Basic and acidic residues" evidence="2">
    <location>
        <begin position="149"/>
        <end position="171"/>
    </location>
</feature>
<keyword evidence="1" id="KW-1015">Disulfide bond</keyword>
<evidence type="ECO:0000256" key="1">
    <source>
        <dbReference type="PIRSR" id="PIRSR012565-1"/>
    </source>
</evidence>
<dbReference type="Proteomes" id="UP000070096">
    <property type="component" value="Unassembled WGS sequence"/>
</dbReference>
<dbReference type="Gene3D" id="3.50.4.20">
    <property type="match status" value="1"/>
</dbReference>
<organism evidence="3 4">
    <name type="scientific">Streptococcus gordonii</name>
    <dbReference type="NCBI Taxonomy" id="1302"/>
    <lineage>
        <taxon>Bacteria</taxon>
        <taxon>Bacillati</taxon>
        <taxon>Bacillota</taxon>
        <taxon>Bacilli</taxon>
        <taxon>Lactobacillales</taxon>
        <taxon>Streptococcaceae</taxon>
        <taxon>Streptococcus</taxon>
    </lineage>
</organism>
<dbReference type="PATRIC" id="fig|1302.21.peg.1126"/>
<feature type="disulfide bond" evidence="1">
    <location>
        <begin position="101"/>
        <end position="105"/>
    </location>
</feature>
<name>A0A139N7K2_STRGN</name>
<accession>A0A139N7K2</accession>
<evidence type="ECO:0000256" key="2">
    <source>
        <dbReference type="SAM" id="MobiDB-lite"/>
    </source>
</evidence>
<dbReference type="PIRSF" id="PIRSF012565">
    <property type="entry name" value="DUF1027"/>
    <property type="match status" value="1"/>
</dbReference>
<feature type="region of interest" description="Disordered" evidence="2">
    <location>
        <begin position="119"/>
        <end position="178"/>
    </location>
</feature>
<dbReference type="AlphaFoldDB" id="A0A139N7K2"/>
<proteinExistence type="predicted"/>
<dbReference type="InterPro" id="IPR038141">
    <property type="entry name" value="YutD-like_sf"/>
</dbReference>
<comment type="caution">
    <text evidence="3">The sequence shown here is derived from an EMBL/GenBank/DDBJ whole genome shotgun (WGS) entry which is preliminary data.</text>
</comment>
<sequence>MRKEIAPELYNYNKFPGPEFKQIGSQVLTEEIEFNLVENYREAFDVTAFNQRFSEILTKFDYIVGDWGNDQLRLRGFYQDEKAKESDFKISRLEDYLLEYCNYGCAYFVLENLQPKRASFDKKSRSKREQEQNSGSTSKRSRSRRSRRRNDQGRDNRQNKPKEKVAKEANRHFVIRQK</sequence>
<protein>
    <recommendedName>
        <fullName evidence="5">Transcriptional regulator</fullName>
    </recommendedName>
</protein>
<evidence type="ECO:0008006" key="5">
    <source>
        <dbReference type="Google" id="ProtNLM"/>
    </source>
</evidence>
<evidence type="ECO:0000313" key="4">
    <source>
        <dbReference type="Proteomes" id="UP000070096"/>
    </source>
</evidence>
<dbReference type="EMBL" id="LQRC01000148">
    <property type="protein sequence ID" value="KXT71797.1"/>
    <property type="molecule type" value="Genomic_DNA"/>
</dbReference>
<gene>
    <name evidence="3" type="ORF">SGODD07_01008</name>
</gene>
<dbReference type="Pfam" id="PF06265">
    <property type="entry name" value="YutD-like"/>
    <property type="match status" value="1"/>
</dbReference>
<dbReference type="InterPro" id="IPR009370">
    <property type="entry name" value="YutD-like"/>
</dbReference>
<reference evidence="3 4" key="1">
    <citation type="submission" date="2016-01" db="EMBL/GenBank/DDBJ databases">
        <title>Highly variable Streptococcus oralis are common among viridans streptococci isolated from primates.</title>
        <authorList>
            <person name="Denapaite D."/>
            <person name="Rieger M."/>
            <person name="Koendgen S."/>
            <person name="Brueckner R."/>
            <person name="Ochigava I."/>
            <person name="Kappeler P."/>
            <person name="Maetz-Rensing K."/>
            <person name="Leendertz F."/>
            <person name="Hakenbeck R."/>
        </authorList>
    </citation>
    <scope>NUCLEOTIDE SEQUENCE [LARGE SCALE GENOMIC DNA]</scope>
    <source>
        <strain evidence="3 4">DD07</strain>
    </source>
</reference>
<feature type="compositionally biased region" description="Basic residues" evidence="2">
    <location>
        <begin position="139"/>
        <end position="148"/>
    </location>
</feature>
<evidence type="ECO:0000313" key="3">
    <source>
        <dbReference type="EMBL" id="KXT71797.1"/>
    </source>
</evidence>